<dbReference type="InterPro" id="IPR001611">
    <property type="entry name" value="Leu-rich_rpt"/>
</dbReference>
<dbReference type="Gene3D" id="3.80.10.10">
    <property type="entry name" value="Ribonuclease Inhibitor"/>
    <property type="match status" value="2"/>
</dbReference>
<dbReference type="GO" id="GO:0031102">
    <property type="term" value="P:neuron projection regeneration"/>
    <property type="evidence" value="ECO:0007669"/>
    <property type="project" value="TreeGrafter"/>
</dbReference>
<name>A0A6C0LRB6_9ZZZZ</name>
<evidence type="ECO:0000256" key="1">
    <source>
        <dbReference type="ARBA" id="ARBA00022614"/>
    </source>
</evidence>
<dbReference type="InterPro" id="IPR051071">
    <property type="entry name" value="LRR-bact_E3_ubiq_ligases"/>
</dbReference>
<dbReference type="PROSITE" id="PS51450">
    <property type="entry name" value="LRR"/>
    <property type="match status" value="2"/>
</dbReference>
<dbReference type="PANTHER" id="PTHR47114">
    <property type="match status" value="1"/>
</dbReference>
<accession>A0A6C0LRB6</accession>
<organism evidence="3">
    <name type="scientific">viral metagenome</name>
    <dbReference type="NCBI Taxonomy" id="1070528"/>
    <lineage>
        <taxon>unclassified sequences</taxon>
        <taxon>metagenomes</taxon>
        <taxon>organismal metagenomes</taxon>
    </lineage>
</organism>
<dbReference type="SUPFAM" id="SSF52058">
    <property type="entry name" value="L domain-like"/>
    <property type="match status" value="1"/>
</dbReference>
<evidence type="ECO:0000313" key="3">
    <source>
        <dbReference type="EMBL" id="QHU33127.1"/>
    </source>
</evidence>
<dbReference type="AlphaFoldDB" id="A0A6C0LRB6"/>
<evidence type="ECO:0008006" key="4">
    <source>
        <dbReference type="Google" id="ProtNLM"/>
    </source>
</evidence>
<dbReference type="PANTHER" id="PTHR47114:SF2">
    <property type="entry name" value="OLIGODENDROCYTE-MYELIN GLYCOPROTEIN"/>
    <property type="match status" value="1"/>
</dbReference>
<dbReference type="EMBL" id="MN740556">
    <property type="protein sequence ID" value="QHU33127.1"/>
    <property type="molecule type" value="Genomic_DNA"/>
</dbReference>
<reference evidence="3" key="1">
    <citation type="journal article" date="2020" name="Nature">
        <title>Giant virus diversity and host interactions through global metagenomics.</title>
        <authorList>
            <person name="Schulz F."/>
            <person name="Roux S."/>
            <person name="Paez-Espino D."/>
            <person name="Jungbluth S."/>
            <person name="Walsh D.A."/>
            <person name="Denef V.J."/>
            <person name="McMahon K.D."/>
            <person name="Konstantinidis K.T."/>
            <person name="Eloe-Fadrosh E.A."/>
            <person name="Kyrpides N.C."/>
            <person name="Woyke T."/>
        </authorList>
    </citation>
    <scope>NUCLEOTIDE SEQUENCE</scope>
    <source>
        <strain evidence="3">GVMAG-S-1014582-52</strain>
    </source>
</reference>
<sequence length="415" mass="49104">MKIRSYLYPDECKKFGMSYIDNTHHDQETESLDMGFQRVKLLKLPKNVEMSTLRILLIDHNNLEILPSPLLLPNLIELTCSFNKISEIPFYPKLKFLNIANNIVTKLTQYHNSTIEYLDVSRNPISLSITLPKCSKLYMSNCNLLEFDINLFPNTTILDISNNNIKTLFQHSLLEELDCQMNKLEELPLFPSLVRLFANNNMLKTIKIYPKLIQLEISNNRLSEIPLIPNLERVIANNNMINKFDYIGDKMIFLDLGNNQLKIFPKLNHKLEFVYLQSNPLKNLDIELSSLKFLQEIHMAFETYVDFYGKYEKYIEYVEIQTDLDKLDILIENYHPLIKELIRKKIINIKFYDRESSLLKISMKLFYFYNKNVMKKMTSIKDIIESKYFNQISEKISQIYYNSIIILISFNFEKN</sequence>
<protein>
    <recommendedName>
        <fullName evidence="4">Leucine-rich repeat containing protein</fullName>
    </recommendedName>
</protein>
<dbReference type="InterPro" id="IPR032675">
    <property type="entry name" value="LRR_dom_sf"/>
</dbReference>
<keyword evidence="2" id="KW-0677">Repeat</keyword>
<dbReference type="SMART" id="SM00364">
    <property type="entry name" value="LRR_BAC"/>
    <property type="match status" value="5"/>
</dbReference>
<evidence type="ECO:0000256" key="2">
    <source>
        <dbReference type="ARBA" id="ARBA00022737"/>
    </source>
</evidence>
<proteinExistence type="predicted"/>
<keyword evidence="1" id="KW-0433">Leucine-rich repeat</keyword>